<evidence type="ECO:0000256" key="9">
    <source>
        <dbReference type="SAM" id="Phobius"/>
    </source>
</evidence>
<dbReference type="Gene3D" id="1.20.5.1930">
    <property type="match status" value="1"/>
</dbReference>
<evidence type="ECO:0000256" key="8">
    <source>
        <dbReference type="ARBA" id="ARBA00023012"/>
    </source>
</evidence>
<evidence type="ECO:0000256" key="2">
    <source>
        <dbReference type="ARBA" id="ARBA00012438"/>
    </source>
</evidence>
<evidence type="ECO:0000313" key="12">
    <source>
        <dbReference type="Proteomes" id="UP001464891"/>
    </source>
</evidence>
<evidence type="ECO:0000256" key="6">
    <source>
        <dbReference type="ARBA" id="ARBA00022777"/>
    </source>
</evidence>
<feature type="transmembrane region" description="Helical" evidence="9">
    <location>
        <begin position="17"/>
        <end position="35"/>
    </location>
</feature>
<dbReference type="InterPro" id="IPR003594">
    <property type="entry name" value="HATPase_dom"/>
</dbReference>
<comment type="catalytic activity">
    <reaction evidence="1">
        <text>ATP + protein L-histidine = ADP + protein N-phospho-L-histidine.</text>
        <dbReference type="EC" id="2.7.13.3"/>
    </reaction>
</comment>
<evidence type="ECO:0000256" key="1">
    <source>
        <dbReference type="ARBA" id="ARBA00000085"/>
    </source>
</evidence>
<keyword evidence="6 11" id="KW-0418">Kinase</keyword>
<evidence type="ECO:0000259" key="10">
    <source>
        <dbReference type="PROSITE" id="PS50109"/>
    </source>
</evidence>
<comment type="caution">
    <text evidence="11">The sequence shown here is derived from an EMBL/GenBank/DDBJ whole genome shotgun (WGS) entry which is preliminary data.</text>
</comment>
<evidence type="ECO:0000256" key="4">
    <source>
        <dbReference type="ARBA" id="ARBA00022679"/>
    </source>
</evidence>
<proteinExistence type="predicted"/>
<keyword evidence="3" id="KW-0597">Phosphoprotein</keyword>
<keyword evidence="9" id="KW-0472">Membrane</keyword>
<feature type="transmembrane region" description="Helical" evidence="9">
    <location>
        <begin position="146"/>
        <end position="168"/>
    </location>
</feature>
<evidence type="ECO:0000256" key="5">
    <source>
        <dbReference type="ARBA" id="ARBA00022741"/>
    </source>
</evidence>
<dbReference type="RefSeq" id="WP_190443515.1">
    <property type="nucleotide sequence ID" value="NZ_JAMPKM010000054.1"/>
</dbReference>
<dbReference type="InterPro" id="IPR011712">
    <property type="entry name" value="Sig_transdc_His_kin_sub3_dim/P"/>
</dbReference>
<keyword evidence="7" id="KW-0067">ATP-binding</keyword>
<dbReference type="PANTHER" id="PTHR24421">
    <property type="entry name" value="NITRATE/NITRITE SENSOR PROTEIN NARX-RELATED"/>
    <property type="match status" value="1"/>
</dbReference>
<feature type="transmembrane region" description="Helical" evidence="9">
    <location>
        <begin position="47"/>
        <end position="64"/>
    </location>
</feature>
<dbReference type="Pfam" id="PF07730">
    <property type="entry name" value="HisKA_3"/>
    <property type="match status" value="1"/>
</dbReference>
<dbReference type="EC" id="2.7.13.3" evidence="2"/>
<evidence type="ECO:0000313" key="11">
    <source>
        <dbReference type="EMBL" id="MEP0820963.1"/>
    </source>
</evidence>
<name>A0ABV0JGN8_9CYAN</name>
<dbReference type="InterPro" id="IPR005467">
    <property type="entry name" value="His_kinase_dom"/>
</dbReference>
<dbReference type="InterPro" id="IPR050482">
    <property type="entry name" value="Sensor_HK_TwoCompSys"/>
</dbReference>
<dbReference type="SUPFAM" id="SSF55874">
    <property type="entry name" value="ATPase domain of HSP90 chaperone/DNA topoisomerase II/histidine kinase"/>
    <property type="match status" value="1"/>
</dbReference>
<evidence type="ECO:0000256" key="7">
    <source>
        <dbReference type="ARBA" id="ARBA00022840"/>
    </source>
</evidence>
<sequence length="415" mass="46611">MIALQRSLKPQLNPFRFLLYAEWVMIATCFSFAIMESFGENQVPVQHVLVLAVLSVMAAILPGGKLSYKLLYVGIEIGLIFYGATLGYLHVLPTLYLIVLIQSCFLFKPLMRWIVAGLSFLLFLVHQVRYVQNITLLVEPSDRHLFWMHLIAETLMFGLGLFFVLKLVSTLLSERQAKEALAAAHEQLRQYALQIEELAALQERNHIAREIHDSLGHTLTAQNIQLQTAAKLWQRDPDQAHTFLQQAQQLAATAMQEVRRSVRALREDAEAPPLEEAIAHLAKDFQQGTGVAVSASVKGQTIICPRMSKTLHRIVQEALTNIKKHAQATQVNIQLSTTATDVNLVIEDNGQGFDPNQRSNGFGLQGMQERVAAINGTLHLETKPENGCRIIVKLPLQNHPERHERHPGERIEISP</sequence>
<dbReference type="EMBL" id="JAMPKM010000054">
    <property type="protein sequence ID" value="MEP0820963.1"/>
    <property type="molecule type" value="Genomic_DNA"/>
</dbReference>
<dbReference type="Gene3D" id="3.30.565.10">
    <property type="entry name" value="Histidine kinase-like ATPase, C-terminal domain"/>
    <property type="match status" value="1"/>
</dbReference>
<feature type="transmembrane region" description="Helical" evidence="9">
    <location>
        <begin position="70"/>
        <end position="98"/>
    </location>
</feature>
<keyword evidence="5" id="KW-0547">Nucleotide-binding</keyword>
<keyword evidence="12" id="KW-1185">Reference proteome</keyword>
<dbReference type="SMART" id="SM00387">
    <property type="entry name" value="HATPase_c"/>
    <property type="match status" value="1"/>
</dbReference>
<keyword evidence="9" id="KW-0812">Transmembrane</keyword>
<evidence type="ECO:0000256" key="3">
    <source>
        <dbReference type="ARBA" id="ARBA00022553"/>
    </source>
</evidence>
<dbReference type="GO" id="GO:0016301">
    <property type="term" value="F:kinase activity"/>
    <property type="evidence" value="ECO:0007669"/>
    <property type="project" value="UniProtKB-KW"/>
</dbReference>
<dbReference type="PROSITE" id="PS50109">
    <property type="entry name" value="HIS_KIN"/>
    <property type="match status" value="1"/>
</dbReference>
<keyword evidence="8" id="KW-0902">Two-component regulatory system</keyword>
<keyword evidence="4" id="KW-0808">Transferase</keyword>
<feature type="domain" description="Histidine kinase" evidence="10">
    <location>
        <begin position="214"/>
        <end position="398"/>
    </location>
</feature>
<keyword evidence="9" id="KW-1133">Transmembrane helix</keyword>
<dbReference type="Proteomes" id="UP001464891">
    <property type="component" value="Unassembled WGS sequence"/>
</dbReference>
<feature type="transmembrane region" description="Helical" evidence="9">
    <location>
        <begin position="110"/>
        <end position="126"/>
    </location>
</feature>
<dbReference type="Pfam" id="PF02518">
    <property type="entry name" value="HATPase_c"/>
    <property type="match status" value="1"/>
</dbReference>
<protein>
    <recommendedName>
        <fullName evidence="2">histidine kinase</fullName>
        <ecNumber evidence="2">2.7.13.3</ecNumber>
    </recommendedName>
</protein>
<dbReference type="InterPro" id="IPR036890">
    <property type="entry name" value="HATPase_C_sf"/>
</dbReference>
<gene>
    <name evidence="11" type="ORF">NC998_28175</name>
</gene>
<dbReference type="PANTHER" id="PTHR24421:SF10">
    <property type="entry name" value="NITRATE_NITRITE SENSOR PROTEIN NARQ"/>
    <property type="match status" value="1"/>
</dbReference>
<accession>A0ABV0JGN8</accession>
<dbReference type="CDD" id="cd16917">
    <property type="entry name" value="HATPase_UhpB-NarQ-NarX-like"/>
    <property type="match status" value="1"/>
</dbReference>
<reference evidence="11 12" key="1">
    <citation type="submission" date="2022-04" db="EMBL/GenBank/DDBJ databases">
        <title>Positive selection, recombination, and allopatry shape intraspecific diversity of widespread and dominant cyanobacteria.</title>
        <authorList>
            <person name="Wei J."/>
            <person name="Shu W."/>
            <person name="Hu C."/>
        </authorList>
    </citation>
    <scope>NUCLEOTIDE SEQUENCE [LARGE SCALE GENOMIC DNA]</scope>
    <source>
        <strain evidence="11 12">GB2-A4</strain>
    </source>
</reference>
<organism evidence="11 12">
    <name type="scientific">Trichocoleus desertorum GB2-A4</name>
    <dbReference type="NCBI Taxonomy" id="2933944"/>
    <lineage>
        <taxon>Bacteria</taxon>
        <taxon>Bacillati</taxon>
        <taxon>Cyanobacteriota</taxon>
        <taxon>Cyanophyceae</taxon>
        <taxon>Leptolyngbyales</taxon>
        <taxon>Trichocoleusaceae</taxon>
        <taxon>Trichocoleus</taxon>
    </lineage>
</organism>